<feature type="transmembrane region" description="Helical" evidence="9">
    <location>
        <begin position="212"/>
        <end position="229"/>
    </location>
</feature>
<comment type="similarity">
    <text evidence="2">Belongs to the amino acid/polyamine transporter 2 family.</text>
</comment>
<dbReference type="Pfam" id="PF01490">
    <property type="entry name" value="Aa_trans"/>
    <property type="match status" value="1"/>
</dbReference>
<evidence type="ECO:0000256" key="4">
    <source>
        <dbReference type="ARBA" id="ARBA00022692"/>
    </source>
</evidence>
<dbReference type="EMBL" id="CAACVS010000179">
    <property type="protein sequence ID" value="VEU38644.1"/>
    <property type="molecule type" value="Genomic_DNA"/>
</dbReference>
<evidence type="ECO:0000256" key="1">
    <source>
        <dbReference type="ARBA" id="ARBA00004141"/>
    </source>
</evidence>
<feature type="transmembrane region" description="Helical" evidence="9">
    <location>
        <begin position="96"/>
        <end position="114"/>
    </location>
</feature>
<feature type="transmembrane region" description="Helical" evidence="9">
    <location>
        <begin position="366"/>
        <end position="392"/>
    </location>
</feature>
<keyword evidence="6 9" id="KW-1133">Transmembrane helix</keyword>
<keyword evidence="5" id="KW-0029">Amino-acid transport</keyword>
<evidence type="ECO:0000256" key="3">
    <source>
        <dbReference type="ARBA" id="ARBA00022448"/>
    </source>
</evidence>
<dbReference type="GO" id="GO:0015179">
    <property type="term" value="F:L-amino acid transmembrane transporter activity"/>
    <property type="evidence" value="ECO:0007669"/>
    <property type="project" value="TreeGrafter"/>
</dbReference>
<proteinExistence type="inferred from homology"/>
<reference evidence="11 12" key="1">
    <citation type="submission" date="2019-01" db="EMBL/GenBank/DDBJ databases">
        <authorList>
            <person name="Ferrante I. M."/>
        </authorList>
    </citation>
    <scope>NUCLEOTIDE SEQUENCE [LARGE SCALE GENOMIC DNA]</scope>
    <source>
        <strain evidence="11 12">B856</strain>
    </source>
</reference>
<evidence type="ECO:0000256" key="6">
    <source>
        <dbReference type="ARBA" id="ARBA00022989"/>
    </source>
</evidence>
<feature type="compositionally biased region" description="Polar residues" evidence="8">
    <location>
        <begin position="1"/>
        <end position="13"/>
    </location>
</feature>
<evidence type="ECO:0000256" key="8">
    <source>
        <dbReference type="SAM" id="MobiDB-lite"/>
    </source>
</evidence>
<dbReference type="GO" id="GO:0016020">
    <property type="term" value="C:membrane"/>
    <property type="evidence" value="ECO:0007669"/>
    <property type="project" value="UniProtKB-SubCell"/>
</dbReference>
<dbReference type="PANTHER" id="PTHR22950">
    <property type="entry name" value="AMINO ACID TRANSPORTER"/>
    <property type="match status" value="1"/>
</dbReference>
<sequence length="731" mass="79223">MSSEGSPQSTKRTTPGIAKSPFFRPSCDFREEENGSRSFVRTAGGNTFRRSKNLAARDNSKKEHKSTILGCASNLVNAIVGAGIVGLPFAIQESGLVPGVVLVVLSALLTEKSLRLLIETAKHANVPSYETLAEAAYGKFGFWFVTMNMLVMAYGAMLTYLMIVKDIFSSILGVPRDDLMMRRAVLVFISSLVILPLSCQRDMADLAKTSKMNVIFDLLMVSIVVYLAFHHTDFGHDYKGINGHGDSISVNGYVQAIDSINAVSEGTATISLWQVRWDTIFVGLGVLSFAFVCQHSAFIIAGSLDNPTKQRWSRVTGSGLSFAACLALVMGVSGYLGFGDYAGGTVTGNILNSLPPHSKLGKIAKALLGTTMVFVYPMESFVARHACVVLLFEGRKAHEGDDTSVLNRRDRRITLTTVLYLIAVIPAALFEDLGDVLAVTGGVGGSCLSYIGPGIVYIGIHGDRFLELTESYFDRGFLGISEVQTGEWNDDEESSPLVNKATNRMALSSDDCFYCKLFKLLSWYLTGMPLWISLASIGKGCLTNHVKEMAQRSPHPIRIGNVRFARASLSGEKNVTRVVMLQNPTRRTDSSSMDFSLTSSSNNNGRTTGAQNTTKTKDSVHLPHDGITTRLLRADSLPTTDDGTNVDLPKFLPPAKSNNNTDYKSINQEIGAVALATAKKKKAGSIKEIENIAVEEDPQGEPPGTLDFAIAISYIIFGLIAMLAGLMSVFW</sequence>
<dbReference type="InterPro" id="IPR013057">
    <property type="entry name" value="AA_transpt_TM"/>
</dbReference>
<evidence type="ECO:0000256" key="2">
    <source>
        <dbReference type="ARBA" id="ARBA00008066"/>
    </source>
</evidence>
<keyword evidence="7 9" id="KW-0472">Membrane</keyword>
<gene>
    <name evidence="11" type="ORF">PSNMU_V1.4_AUG-EV-PASAV3_0054680</name>
</gene>
<feature type="transmembrane region" description="Helical" evidence="9">
    <location>
        <begin position="280"/>
        <end position="304"/>
    </location>
</feature>
<feature type="region of interest" description="Disordered" evidence="8">
    <location>
        <begin position="584"/>
        <end position="622"/>
    </location>
</feature>
<evidence type="ECO:0000256" key="5">
    <source>
        <dbReference type="ARBA" id="ARBA00022970"/>
    </source>
</evidence>
<keyword evidence="3" id="KW-0813">Transport</keyword>
<feature type="transmembrane region" description="Helical" evidence="9">
    <location>
        <begin position="67"/>
        <end position="90"/>
    </location>
</feature>
<feature type="transmembrane region" description="Helical" evidence="9">
    <location>
        <begin position="413"/>
        <end position="430"/>
    </location>
</feature>
<name>A0A448Z9F8_9STRA</name>
<feature type="compositionally biased region" description="Low complexity" evidence="8">
    <location>
        <begin position="590"/>
        <end position="601"/>
    </location>
</feature>
<protein>
    <recommendedName>
        <fullName evidence="10">Amino acid transporter transmembrane domain-containing protein</fullName>
    </recommendedName>
</protein>
<evidence type="ECO:0000256" key="9">
    <source>
        <dbReference type="SAM" id="Phobius"/>
    </source>
</evidence>
<keyword evidence="4 9" id="KW-0812">Transmembrane</keyword>
<feature type="region of interest" description="Disordered" evidence="8">
    <location>
        <begin position="1"/>
        <end position="43"/>
    </location>
</feature>
<evidence type="ECO:0000313" key="11">
    <source>
        <dbReference type="EMBL" id="VEU38644.1"/>
    </source>
</evidence>
<accession>A0A448Z9F8</accession>
<feature type="transmembrane region" description="Helical" evidence="9">
    <location>
        <begin position="316"/>
        <end position="338"/>
    </location>
</feature>
<evidence type="ECO:0000259" key="10">
    <source>
        <dbReference type="Pfam" id="PF01490"/>
    </source>
</evidence>
<feature type="compositionally biased region" description="Polar residues" evidence="8">
    <location>
        <begin position="602"/>
        <end position="614"/>
    </location>
</feature>
<dbReference type="PANTHER" id="PTHR22950:SF458">
    <property type="entry name" value="SODIUM-COUPLED NEUTRAL AMINO ACID TRANSPORTER 11-RELATED"/>
    <property type="match status" value="1"/>
</dbReference>
<feature type="transmembrane region" description="Helical" evidence="9">
    <location>
        <begin position="436"/>
        <end position="460"/>
    </location>
</feature>
<dbReference type="Proteomes" id="UP000291116">
    <property type="component" value="Unassembled WGS sequence"/>
</dbReference>
<evidence type="ECO:0000256" key="7">
    <source>
        <dbReference type="ARBA" id="ARBA00023136"/>
    </source>
</evidence>
<organism evidence="11 12">
    <name type="scientific">Pseudo-nitzschia multistriata</name>
    <dbReference type="NCBI Taxonomy" id="183589"/>
    <lineage>
        <taxon>Eukaryota</taxon>
        <taxon>Sar</taxon>
        <taxon>Stramenopiles</taxon>
        <taxon>Ochrophyta</taxon>
        <taxon>Bacillariophyta</taxon>
        <taxon>Bacillariophyceae</taxon>
        <taxon>Bacillariophycidae</taxon>
        <taxon>Bacillariales</taxon>
        <taxon>Bacillariaceae</taxon>
        <taxon>Pseudo-nitzschia</taxon>
    </lineage>
</organism>
<feature type="transmembrane region" description="Helical" evidence="9">
    <location>
        <begin position="140"/>
        <end position="163"/>
    </location>
</feature>
<dbReference type="AlphaFoldDB" id="A0A448Z9F8"/>
<feature type="transmembrane region" description="Helical" evidence="9">
    <location>
        <begin position="708"/>
        <end position="730"/>
    </location>
</feature>
<dbReference type="OrthoDB" id="28208at2759"/>
<evidence type="ECO:0000313" key="12">
    <source>
        <dbReference type="Proteomes" id="UP000291116"/>
    </source>
</evidence>
<keyword evidence="12" id="KW-1185">Reference proteome</keyword>
<feature type="transmembrane region" description="Helical" evidence="9">
    <location>
        <begin position="183"/>
        <end position="200"/>
    </location>
</feature>
<feature type="domain" description="Amino acid transporter transmembrane" evidence="10">
    <location>
        <begin position="64"/>
        <end position="468"/>
    </location>
</feature>
<comment type="subcellular location">
    <subcellularLocation>
        <location evidence="1">Membrane</location>
        <topology evidence="1">Multi-pass membrane protein</topology>
    </subcellularLocation>
</comment>